<evidence type="ECO:0000313" key="3">
    <source>
        <dbReference type="Proteomes" id="UP000281553"/>
    </source>
</evidence>
<sequence>MTKGPRWPTPVIGYDWLMRASKQEPSISVCLVYVGSTSPTALCFMPALGAENASVPAVHDQEEVETEEAPASPQSTTPASTFVLTGKPFLRAIFRSLEVGPGTDYDTLYALNLLIALKMNGCELQLAPPLTPPSQNV</sequence>
<accession>A0A3P7LWV4</accession>
<evidence type="ECO:0000313" key="2">
    <source>
        <dbReference type="EMBL" id="VDN15513.1"/>
    </source>
</evidence>
<organism evidence="2 3">
    <name type="scientific">Dibothriocephalus latus</name>
    <name type="common">Fish tapeworm</name>
    <name type="synonym">Diphyllobothrium latum</name>
    <dbReference type="NCBI Taxonomy" id="60516"/>
    <lineage>
        <taxon>Eukaryota</taxon>
        <taxon>Metazoa</taxon>
        <taxon>Spiralia</taxon>
        <taxon>Lophotrochozoa</taxon>
        <taxon>Platyhelminthes</taxon>
        <taxon>Cestoda</taxon>
        <taxon>Eucestoda</taxon>
        <taxon>Diphyllobothriidea</taxon>
        <taxon>Diphyllobothriidae</taxon>
        <taxon>Dibothriocephalus</taxon>
    </lineage>
</organism>
<dbReference type="EMBL" id="UYRU01062767">
    <property type="protein sequence ID" value="VDN15513.1"/>
    <property type="molecule type" value="Genomic_DNA"/>
</dbReference>
<name>A0A3P7LWV4_DIBLA</name>
<keyword evidence="3" id="KW-1185">Reference proteome</keyword>
<protein>
    <submittedName>
        <fullName evidence="2">Uncharacterized protein</fullName>
    </submittedName>
</protein>
<gene>
    <name evidence="2" type="ORF">DILT_LOCUS11344</name>
</gene>
<dbReference type="OrthoDB" id="294052at2759"/>
<reference evidence="2 3" key="1">
    <citation type="submission" date="2018-11" db="EMBL/GenBank/DDBJ databases">
        <authorList>
            <consortium name="Pathogen Informatics"/>
        </authorList>
    </citation>
    <scope>NUCLEOTIDE SEQUENCE [LARGE SCALE GENOMIC DNA]</scope>
</reference>
<dbReference type="AlphaFoldDB" id="A0A3P7LWV4"/>
<evidence type="ECO:0000256" key="1">
    <source>
        <dbReference type="SAM" id="MobiDB-lite"/>
    </source>
</evidence>
<proteinExistence type="predicted"/>
<dbReference type="Proteomes" id="UP000281553">
    <property type="component" value="Unassembled WGS sequence"/>
</dbReference>
<feature type="region of interest" description="Disordered" evidence="1">
    <location>
        <begin position="56"/>
        <end position="78"/>
    </location>
</feature>